<dbReference type="RefSeq" id="XP_030989571.1">
    <property type="nucleotide sequence ID" value="XM_031133053.1"/>
</dbReference>
<comment type="similarity">
    <text evidence="2">Belongs to the shugoshin family.</text>
</comment>
<dbReference type="AlphaFoldDB" id="A0A507AUG8"/>
<feature type="compositionally biased region" description="Acidic residues" evidence="10">
    <location>
        <begin position="669"/>
        <end position="678"/>
    </location>
</feature>
<keyword evidence="14" id="KW-1185">Reference proteome</keyword>
<dbReference type="Pfam" id="PF07558">
    <property type="entry name" value="Shugoshin_N"/>
    <property type="match status" value="1"/>
</dbReference>
<feature type="compositionally biased region" description="Basic and acidic residues" evidence="10">
    <location>
        <begin position="312"/>
        <end position="325"/>
    </location>
</feature>
<evidence type="ECO:0008006" key="15">
    <source>
        <dbReference type="Google" id="ProtNLM"/>
    </source>
</evidence>
<dbReference type="GeneID" id="41977882"/>
<feature type="coiled-coil region" evidence="9">
    <location>
        <begin position="32"/>
        <end position="73"/>
    </location>
</feature>
<keyword evidence="3" id="KW-0158">Chromosome</keyword>
<dbReference type="InterPro" id="IPR011516">
    <property type="entry name" value="Shugoshin_N"/>
</dbReference>
<protein>
    <recommendedName>
        <fullName evidence="15">Shugoshin</fullName>
    </recommendedName>
</protein>
<organism evidence="13 14">
    <name type="scientific">Thyridium curvatum</name>
    <dbReference type="NCBI Taxonomy" id="1093900"/>
    <lineage>
        <taxon>Eukaryota</taxon>
        <taxon>Fungi</taxon>
        <taxon>Dikarya</taxon>
        <taxon>Ascomycota</taxon>
        <taxon>Pezizomycotina</taxon>
        <taxon>Sordariomycetes</taxon>
        <taxon>Sordariomycetidae</taxon>
        <taxon>Thyridiales</taxon>
        <taxon>Thyridiaceae</taxon>
        <taxon>Thyridium</taxon>
    </lineage>
</organism>
<evidence type="ECO:0000259" key="11">
    <source>
        <dbReference type="Pfam" id="PF07557"/>
    </source>
</evidence>
<feature type="compositionally biased region" description="Basic and acidic residues" evidence="10">
    <location>
        <begin position="369"/>
        <end position="378"/>
    </location>
</feature>
<evidence type="ECO:0000256" key="5">
    <source>
        <dbReference type="ARBA" id="ARBA00022829"/>
    </source>
</evidence>
<dbReference type="GO" id="GO:0005634">
    <property type="term" value="C:nucleus"/>
    <property type="evidence" value="ECO:0007669"/>
    <property type="project" value="InterPro"/>
</dbReference>
<feature type="compositionally biased region" description="Basic residues" evidence="10">
    <location>
        <begin position="107"/>
        <end position="118"/>
    </location>
</feature>
<proteinExistence type="inferred from homology"/>
<dbReference type="InterPro" id="IPR011515">
    <property type="entry name" value="Shugoshin_C"/>
</dbReference>
<dbReference type="Pfam" id="PF07557">
    <property type="entry name" value="Shugoshin_C"/>
    <property type="match status" value="1"/>
</dbReference>
<feature type="compositionally biased region" description="Low complexity" evidence="10">
    <location>
        <begin position="246"/>
        <end position="259"/>
    </location>
</feature>
<dbReference type="OrthoDB" id="5394106at2759"/>
<evidence type="ECO:0000256" key="1">
    <source>
        <dbReference type="ARBA" id="ARBA00004584"/>
    </source>
</evidence>
<evidence type="ECO:0000256" key="7">
    <source>
        <dbReference type="ARBA" id="ARBA00023306"/>
    </source>
</evidence>
<dbReference type="InParanoid" id="A0A507AUG8"/>
<feature type="compositionally biased region" description="Basic and acidic residues" evidence="10">
    <location>
        <begin position="521"/>
        <end position="539"/>
    </location>
</feature>
<feature type="compositionally biased region" description="Low complexity" evidence="10">
    <location>
        <begin position="618"/>
        <end position="631"/>
    </location>
</feature>
<sequence length="705" mass="77683">MARLNEPPASTDSLETLRRKFLRQNRDIARVNSNQSLKIRSLENECARLLSENLDLRGQILRLEKEAEDSSAQRIADHALEIKAKMEAQLLEWGSLLANLGLEPPAKRHSPMGRRIAKSKSSINRSPAQRRPRESVKDEEALAMQEGRLPPIYENKSYPRQTLNRDEILALCEDAESSATQSPDLGPPPVSRYVEDEPVKVDSPPRPEPPADSPAKAEETVTAASPAHIAPVKLDYQRKTTADLDVVSSPSKKPSQVVSEKNEGLRTGSKRKFAVNDENDSSRTSKTAALKSRLNQLGNENQIASQIKSQRKIKELPSTRRDTRDTSTSAPMRRPLAVKSTNQDVSSPRKPTIKAVIPDEATKQPRSAMAREKPREKMSVVIDATKLPQPPQPKSVDIHTDLEPITPFTEANRLAPDTPDRSQGKGGSHDTPPPVDISSNGETSRPSRRSRASVSYAEPNLRDKMRRPTKELYDAVAGEGRYLQRHKSEDPPLEPSSSVKVKLEPESAESWTKLPPAVSMAKEEQRRESVTSPLAKKDPSNTGITATTTGDRRKRTSAMGFKEAAASQALSKVHARADQEAVITATEAHDETDPYEFTTSSPVVEAKDIVTAKDKSVAARPSRSSRRSSMALRDEGSFAEKATTAQPAKSASSRKRASLAVPKKLSMLDGDDEADSSYEEPRRSARDGGSNVPMDRISRRRSMML</sequence>
<evidence type="ECO:0000256" key="9">
    <source>
        <dbReference type="SAM" id="Coils"/>
    </source>
</evidence>
<comment type="subcellular location">
    <subcellularLocation>
        <location evidence="1">Chromosome</location>
        <location evidence="1">Centromere</location>
    </subcellularLocation>
</comment>
<evidence type="ECO:0000256" key="4">
    <source>
        <dbReference type="ARBA" id="ARBA00022618"/>
    </source>
</evidence>
<evidence type="ECO:0000259" key="12">
    <source>
        <dbReference type="Pfam" id="PF07558"/>
    </source>
</evidence>
<keyword evidence="7" id="KW-0131">Cell cycle</keyword>
<keyword evidence="8" id="KW-0137">Centromere</keyword>
<comment type="caution">
    <text evidence="13">The sequence shown here is derived from an EMBL/GenBank/DDBJ whole genome shotgun (WGS) entry which is preliminary data.</text>
</comment>
<evidence type="ECO:0000256" key="6">
    <source>
        <dbReference type="ARBA" id="ARBA00023054"/>
    </source>
</evidence>
<feature type="region of interest" description="Disordered" evidence="10">
    <location>
        <begin position="104"/>
        <end position="160"/>
    </location>
</feature>
<dbReference type="GO" id="GO:0000779">
    <property type="term" value="C:condensed chromosome, centromeric region"/>
    <property type="evidence" value="ECO:0007669"/>
    <property type="project" value="UniProtKB-ARBA"/>
</dbReference>
<keyword evidence="5" id="KW-0159">Chromosome partition</keyword>
<gene>
    <name evidence="13" type="ORF">E0L32_010435</name>
</gene>
<dbReference type="Proteomes" id="UP000319257">
    <property type="component" value="Unassembled WGS sequence"/>
</dbReference>
<feature type="compositionally biased region" description="Polar residues" evidence="10">
    <location>
        <begin position="282"/>
        <end position="308"/>
    </location>
</feature>
<feature type="compositionally biased region" description="Basic and acidic residues" evidence="10">
    <location>
        <begin position="605"/>
        <end position="617"/>
    </location>
</feature>
<feature type="compositionally biased region" description="Basic and acidic residues" evidence="10">
    <location>
        <begin position="193"/>
        <end position="205"/>
    </location>
</feature>
<dbReference type="GO" id="GO:0045132">
    <property type="term" value="P:meiotic chromosome segregation"/>
    <property type="evidence" value="ECO:0007669"/>
    <property type="project" value="InterPro"/>
</dbReference>
<feature type="domain" description="Shugoshin C-terminal" evidence="11">
    <location>
        <begin position="444"/>
        <end position="467"/>
    </location>
</feature>
<evidence type="ECO:0000256" key="3">
    <source>
        <dbReference type="ARBA" id="ARBA00022454"/>
    </source>
</evidence>
<accession>A0A507AUG8</accession>
<feature type="region of interest" description="Disordered" evidence="10">
    <location>
        <begin position="575"/>
        <end position="705"/>
    </location>
</feature>
<keyword evidence="4" id="KW-0132">Cell division</keyword>
<feature type="domain" description="Shugoshin N-terminal coiled-coil" evidence="12">
    <location>
        <begin position="17"/>
        <end position="61"/>
    </location>
</feature>
<feature type="compositionally biased region" description="Polar residues" evidence="10">
    <location>
        <begin position="540"/>
        <end position="549"/>
    </location>
</feature>
<keyword evidence="6 9" id="KW-0175">Coiled coil</keyword>
<dbReference type="STRING" id="1093900.A0A507AUG8"/>
<evidence type="ECO:0000313" key="13">
    <source>
        <dbReference type="EMBL" id="TPX07860.1"/>
    </source>
</evidence>
<evidence type="ECO:0000256" key="8">
    <source>
        <dbReference type="ARBA" id="ARBA00023328"/>
    </source>
</evidence>
<evidence type="ECO:0000313" key="14">
    <source>
        <dbReference type="Proteomes" id="UP000319257"/>
    </source>
</evidence>
<evidence type="ECO:0000256" key="2">
    <source>
        <dbReference type="ARBA" id="ARBA00010845"/>
    </source>
</evidence>
<feature type="region of interest" description="Disordered" evidence="10">
    <location>
        <begin position="175"/>
        <end position="558"/>
    </location>
</feature>
<feature type="compositionally biased region" description="Basic and acidic residues" evidence="10">
    <location>
        <begin position="460"/>
        <end position="473"/>
    </location>
</feature>
<reference evidence="13 14" key="1">
    <citation type="submission" date="2019-06" db="EMBL/GenBank/DDBJ databases">
        <title>Draft genome sequence of the filamentous fungus Phialemoniopsis curvata isolated from diesel fuel.</title>
        <authorList>
            <person name="Varaljay V.A."/>
            <person name="Lyon W.J."/>
            <person name="Crouch A.L."/>
            <person name="Drake C.E."/>
            <person name="Hollomon J.M."/>
            <person name="Nadeau L.J."/>
            <person name="Nunn H.S."/>
            <person name="Stevenson B.S."/>
            <person name="Bojanowski C.L."/>
            <person name="Crookes-Goodson W.J."/>
        </authorList>
    </citation>
    <scope>NUCLEOTIDE SEQUENCE [LARGE SCALE GENOMIC DNA]</scope>
    <source>
        <strain evidence="13 14">D216</strain>
    </source>
</reference>
<dbReference type="EMBL" id="SKBQ01000084">
    <property type="protein sequence ID" value="TPX07860.1"/>
    <property type="molecule type" value="Genomic_DNA"/>
</dbReference>
<feature type="compositionally biased region" description="Basic and acidic residues" evidence="10">
    <location>
        <begin position="131"/>
        <end position="140"/>
    </location>
</feature>
<evidence type="ECO:0000256" key="10">
    <source>
        <dbReference type="SAM" id="MobiDB-lite"/>
    </source>
</evidence>
<dbReference type="GO" id="GO:0051301">
    <property type="term" value="P:cell division"/>
    <property type="evidence" value="ECO:0007669"/>
    <property type="project" value="UniProtKB-KW"/>
</dbReference>
<name>A0A507AUG8_9PEZI</name>